<gene>
    <name evidence="1" type="ORF">METZ01_LOCUS420130</name>
</gene>
<name>A0A382X7W9_9ZZZZ</name>
<dbReference type="EMBL" id="UINC01165723">
    <property type="protein sequence ID" value="SVD67276.1"/>
    <property type="molecule type" value="Genomic_DNA"/>
</dbReference>
<evidence type="ECO:0000313" key="1">
    <source>
        <dbReference type="EMBL" id="SVD67276.1"/>
    </source>
</evidence>
<protein>
    <submittedName>
        <fullName evidence="1">Uncharacterized protein</fullName>
    </submittedName>
</protein>
<organism evidence="1">
    <name type="scientific">marine metagenome</name>
    <dbReference type="NCBI Taxonomy" id="408172"/>
    <lineage>
        <taxon>unclassified sequences</taxon>
        <taxon>metagenomes</taxon>
        <taxon>ecological metagenomes</taxon>
    </lineage>
</organism>
<dbReference type="AlphaFoldDB" id="A0A382X7W9"/>
<sequence>MKISNRCPGSGMYTSYGNRLQHVGAVGVCPGNDALAIVLSEGRGLSIYPIVSKRKR</sequence>
<reference evidence="1" key="1">
    <citation type="submission" date="2018-05" db="EMBL/GenBank/DDBJ databases">
        <authorList>
            <person name="Lanie J.A."/>
            <person name="Ng W.-L."/>
            <person name="Kazmierczak K.M."/>
            <person name="Andrzejewski T.M."/>
            <person name="Davidsen T.M."/>
            <person name="Wayne K.J."/>
            <person name="Tettelin H."/>
            <person name="Glass J.I."/>
            <person name="Rusch D."/>
            <person name="Podicherti R."/>
            <person name="Tsui H.-C.T."/>
            <person name="Winkler M.E."/>
        </authorList>
    </citation>
    <scope>NUCLEOTIDE SEQUENCE</scope>
</reference>
<accession>A0A382X7W9</accession>
<proteinExistence type="predicted"/>